<dbReference type="AlphaFoldDB" id="A0A9X0QZY6"/>
<comment type="caution">
    <text evidence="1">The sequence shown here is derived from an EMBL/GenBank/DDBJ whole genome shotgun (WGS) entry which is preliminary data.</text>
</comment>
<reference evidence="1" key="1">
    <citation type="submission" date="2020-08" db="EMBL/GenBank/DDBJ databases">
        <authorList>
            <person name="Hu Y."/>
            <person name="Nguyen S.V."/>
            <person name="Li F."/>
            <person name="Fanning S."/>
        </authorList>
    </citation>
    <scope>NUCLEOTIDE SEQUENCE</scope>
    <source>
        <strain evidence="1">SYSU D8009</strain>
    </source>
</reference>
<protein>
    <submittedName>
        <fullName evidence="1">Uncharacterized protein</fullName>
    </submittedName>
</protein>
<gene>
    <name evidence="1" type="ORF">H7965_15795</name>
</gene>
<evidence type="ECO:0000313" key="2">
    <source>
        <dbReference type="Proteomes" id="UP000600101"/>
    </source>
</evidence>
<sequence length="49" mass="5759">MSFRPQRFGLLLSLHALRELHCRAFRLRANEAEIRQGGTVPMSLRRTKH</sequence>
<dbReference type="RefSeq" id="WP_186771548.1">
    <property type="nucleotide sequence ID" value="NZ_JACOMF010000018.1"/>
</dbReference>
<organism evidence="1 2">
    <name type="scientific">Siccirubricoccus deserti</name>
    <dbReference type="NCBI Taxonomy" id="2013562"/>
    <lineage>
        <taxon>Bacteria</taxon>
        <taxon>Pseudomonadati</taxon>
        <taxon>Pseudomonadota</taxon>
        <taxon>Alphaproteobacteria</taxon>
        <taxon>Acetobacterales</taxon>
        <taxon>Roseomonadaceae</taxon>
        <taxon>Siccirubricoccus</taxon>
    </lineage>
</organism>
<dbReference type="Proteomes" id="UP000600101">
    <property type="component" value="Unassembled WGS sequence"/>
</dbReference>
<accession>A0A9X0QZY6</accession>
<dbReference type="EMBL" id="JACOMF010000018">
    <property type="protein sequence ID" value="MBC4016785.1"/>
    <property type="molecule type" value="Genomic_DNA"/>
</dbReference>
<keyword evidence="2" id="KW-1185">Reference proteome</keyword>
<evidence type="ECO:0000313" key="1">
    <source>
        <dbReference type="EMBL" id="MBC4016785.1"/>
    </source>
</evidence>
<proteinExistence type="predicted"/>
<name>A0A9X0QZY6_9PROT</name>